<sequence length="201" mass="22689">MTQQPLVDFWFEFASTYSYPAAARIGRLAQARGVALRWRPFLLGPVFKQNGWTTSPFNLYPVKGRYMWRDLERICGALDLPFAEPPQFPQNTILPARVALIAFDEGWGETFTNAIYRAQFGDKKNIGDQETVASVIRALGRDADDVMGRAQADDNKLRLRQQTDEAIAHGIFGAPSFVTADGELFWGNDRLDDALDWARAR</sequence>
<keyword evidence="5" id="KW-1185">Reference proteome</keyword>
<dbReference type="GO" id="GO:0018845">
    <property type="term" value="F:2-hydroxychromene-2-carboxylate isomerase activity"/>
    <property type="evidence" value="ECO:0007669"/>
    <property type="project" value="UniProtKB-UniRule"/>
</dbReference>
<dbReference type="GO" id="GO:0004364">
    <property type="term" value="F:glutathione transferase activity"/>
    <property type="evidence" value="ECO:0007669"/>
    <property type="project" value="TreeGrafter"/>
</dbReference>
<dbReference type="InterPro" id="IPR036249">
    <property type="entry name" value="Thioredoxin-like_sf"/>
</dbReference>
<reference evidence="5" key="1">
    <citation type="submission" date="2018-08" db="EMBL/GenBank/DDBJ databases">
        <authorList>
            <person name="Kim S.-J."/>
            <person name="Jung G.-Y."/>
        </authorList>
    </citation>
    <scope>NUCLEOTIDE SEQUENCE [LARGE SCALE GENOMIC DNA]</scope>
    <source>
        <strain evidence="5">GY_H</strain>
    </source>
</reference>
<evidence type="ECO:0000259" key="3">
    <source>
        <dbReference type="Pfam" id="PF01323"/>
    </source>
</evidence>
<evidence type="ECO:0000256" key="2">
    <source>
        <dbReference type="PIRSR" id="PIRSR006386-1"/>
    </source>
</evidence>
<dbReference type="PANTHER" id="PTHR42943:SF2">
    <property type="entry name" value="GLUTATHIONE S-TRANSFERASE KAPPA 1"/>
    <property type="match status" value="1"/>
</dbReference>
<dbReference type="Gene3D" id="3.40.30.10">
    <property type="entry name" value="Glutaredoxin"/>
    <property type="match status" value="1"/>
</dbReference>
<comment type="catalytic activity">
    <reaction evidence="1">
        <text>2-hydroxychromene-2-carboxylate = (3E)-4-(2-hydroxyphenyl)-2-oxobut-3-enoate</text>
        <dbReference type="Rhea" id="RHEA:27401"/>
        <dbReference type="ChEBI" id="CHEBI:59350"/>
        <dbReference type="ChEBI" id="CHEBI:59353"/>
        <dbReference type="EC" id="5.99.1.4"/>
    </reaction>
</comment>
<keyword evidence="1 4" id="KW-0413">Isomerase</keyword>
<proteinExistence type="inferred from homology"/>
<protein>
    <recommendedName>
        <fullName evidence="1">2-hydroxychromene-2-carboxylate isomerase</fullName>
        <ecNumber evidence="1">5.99.1.4</ecNumber>
    </recommendedName>
</protein>
<dbReference type="AlphaFoldDB" id="A0A371B9A2"/>
<dbReference type="Proteomes" id="UP000263993">
    <property type="component" value="Unassembled WGS sequence"/>
</dbReference>
<organism evidence="4 5">
    <name type="scientific">Undibacter mobilis</name>
    <dbReference type="NCBI Taxonomy" id="2292256"/>
    <lineage>
        <taxon>Bacteria</taxon>
        <taxon>Pseudomonadati</taxon>
        <taxon>Pseudomonadota</taxon>
        <taxon>Alphaproteobacteria</taxon>
        <taxon>Hyphomicrobiales</taxon>
        <taxon>Nitrobacteraceae</taxon>
        <taxon>Undibacter</taxon>
    </lineage>
</organism>
<dbReference type="OrthoDB" id="5244108at2"/>
<dbReference type="EC" id="5.99.1.4" evidence="1"/>
<dbReference type="InterPro" id="IPR014440">
    <property type="entry name" value="HCCAis_GSTk"/>
</dbReference>
<evidence type="ECO:0000313" key="5">
    <source>
        <dbReference type="Proteomes" id="UP000263993"/>
    </source>
</evidence>
<accession>A0A371B9A2</accession>
<dbReference type="GO" id="GO:1901170">
    <property type="term" value="P:naphthalene catabolic process"/>
    <property type="evidence" value="ECO:0007669"/>
    <property type="project" value="InterPro"/>
</dbReference>
<dbReference type="Pfam" id="PF01323">
    <property type="entry name" value="DSBA"/>
    <property type="match status" value="1"/>
</dbReference>
<dbReference type="InterPro" id="IPR044087">
    <property type="entry name" value="NahD-like"/>
</dbReference>
<dbReference type="RefSeq" id="WP_115516203.1">
    <property type="nucleotide sequence ID" value="NZ_QRGO01000001.1"/>
</dbReference>
<dbReference type="SUPFAM" id="SSF52833">
    <property type="entry name" value="Thioredoxin-like"/>
    <property type="match status" value="1"/>
</dbReference>
<dbReference type="PANTHER" id="PTHR42943">
    <property type="entry name" value="GLUTATHIONE S-TRANSFERASE KAPPA"/>
    <property type="match status" value="1"/>
</dbReference>
<evidence type="ECO:0000256" key="1">
    <source>
        <dbReference type="PIRNR" id="PIRNR006386"/>
    </source>
</evidence>
<comment type="caution">
    <text evidence="4">The sequence shown here is derived from an EMBL/GenBank/DDBJ whole genome shotgun (WGS) entry which is preliminary data.</text>
</comment>
<evidence type="ECO:0000313" key="4">
    <source>
        <dbReference type="EMBL" id="RDV04176.1"/>
    </source>
</evidence>
<dbReference type="EMBL" id="QRGO01000001">
    <property type="protein sequence ID" value="RDV04176.1"/>
    <property type="molecule type" value="Genomic_DNA"/>
</dbReference>
<dbReference type="InterPro" id="IPR051924">
    <property type="entry name" value="GST_Kappa/NadH"/>
</dbReference>
<gene>
    <name evidence="4" type="ORF">DXH78_06025</name>
</gene>
<feature type="active site" description="Nucleophile" evidence="2">
    <location>
        <position position="15"/>
    </location>
</feature>
<feature type="domain" description="DSBA-like thioredoxin" evidence="3">
    <location>
        <begin position="7"/>
        <end position="193"/>
    </location>
</feature>
<name>A0A371B9A2_9BRAD</name>
<dbReference type="GO" id="GO:0004602">
    <property type="term" value="F:glutathione peroxidase activity"/>
    <property type="evidence" value="ECO:0007669"/>
    <property type="project" value="TreeGrafter"/>
</dbReference>
<dbReference type="GO" id="GO:0006749">
    <property type="term" value="P:glutathione metabolic process"/>
    <property type="evidence" value="ECO:0007669"/>
    <property type="project" value="TreeGrafter"/>
</dbReference>
<dbReference type="InterPro" id="IPR001853">
    <property type="entry name" value="DSBA-like_thioredoxin_dom"/>
</dbReference>
<comment type="similarity">
    <text evidence="1">Belongs to the GST superfamily. NadH family.</text>
</comment>
<dbReference type="PIRSF" id="PIRSF006386">
    <property type="entry name" value="HCCAis_GSTk"/>
    <property type="match status" value="1"/>
</dbReference>
<dbReference type="CDD" id="cd03022">
    <property type="entry name" value="DsbA_HCCA_Iso"/>
    <property type="match status" value="1"/>
</dbReference>